<dbReference type="InterPro" id="IPR024159">
    <property type="entry name" value="Cbl_PTB"/>
</dbReference>
<evidence type="ECO:0000313" key="2">
    <source>
        <dbReference type="EMBL" id="VDK22296.1"/>
    </source>
</evidence>
<dbReference type="InterPro" id="IPR014742">
    <property type="entry name" value="Adaptor_Cbl_SH2-like"/>
</dbReference>
<dbReference type="AlphaFoldDB" id="A0A0R3VUK3"/>
<organism evidence="4">
    <name type="scientific">Taenia asiatica</name>
    <name type="common">Asian tapeworm</name>
    <dbReference type="NCBI Taxonomy" id="60517"/>
    <lineage>
        <taxon>Eukaryota</taxon>
        <taxon>Metazoa</taxon>
        <taxon>Spiralia</taxon>
        <taxon>Lophotrochozoa</taxon>
        <taxon>Platyhelminthes</taxon>
        <taxon>Cestoda</taxon>
        <taxon>Eucestoda</taxon>
        <taxon>Cyclophyllidea</taxon>
        <taxon>Taeniidae</taxon>
        <taxon>Taenia</taxon>
    </lineage>
</organism>
<dbReference type="STRING" id="60517.A0A0R3VUK3"/>
<dbReference type="WBParaSite" id="TASK_0000100801-mRNA-1">
    <property type="protein sequence ID" value="TASK_0000100801-mRNA-1"/>
    <property type="gene ID" value="TASK_0000100801"/>
</dbReference>
<dbReference type="Pfam" id="PF02762">
    <property type="entry name" value="Cbl_N3"/>
    <property type="match status" value="1"/>
</dbReference>
<evidence type="ECO:0000313" key="3">
    <source>
        <dbReference type="Proteomes" id="UP000282613"/>
    </source>
</evidence>
<name>A0A0R3VUK3_TAEAS</name>
<protein>
    <submittedName>
        <fullName evidence="4">E3 ubiquitin-protein ligase CBL</fullName>
    </submittedName>
</protein>
<dbReference type="SUPFAM" id="SSF55550">
    <property type="entry name" value="SH2 domain"/>
    <property type="match status" value="1"/>
</dbReference>
<sequence length="419" mass="47402">MEQQNFSFMGARDITGKALRAAEAQMPTSGFKQRLHRRHELVKCEKHIKDTVEQLRNLNELFSQIQTPPKNASLYQDFVEYYNKFIASLTKLMNQFESYMRPGSKHFAKEDFNKYTSFFYHIVVVTSDEFWKRFKEDFPDVNGDGDALIDTVGFSSPDYVSKYDLDIFTSYVFRISMSRSGYWSIGYVSAEGKITQVLCLTSSLAEYLFHGKQQGLFKYPKGQACLDDLSDVSKMRVKVELQRRPGEDEDLLTCESSALCYQCNSKILCTTPIEIRVKTIETDFTPLRFKNNLTGGGSKNQDILMAAERVAATCGRDQEAVETDMRVLCGDGYGLEQVVDALISTGGDRAKAREYMLNSPRNQDILRAAVRVAATCGRDQEAVETDLRILYGDGYGLEQVVDALISTGGDRAKAKEMLR</sequence>
<proteinExistence type="predicted"/>
<dbReference type="InterPro" id="IPR036860">
    <property type="entry name" value="SH2_dom_sf"/>
</dbReference>
<gene>
    <name evidence="2" type="ORF">TASK_LOCUS1009</name>
</gene>
<dbReference type="Gene3D" id="3.30.505.10">
    <property type="entry name" value="SH2 domain"/>
    <property type="match status" value="1"/>
</dbReference>
<dbReference type="PROSITE" id="PS51506">
    <property type="entry name" value="CBL_PTB"/>
    <property type="match status" value="1"/>
</dbReference>
<keyword evidence="3" id="KW-1185">Reference proteome</keyword>
<dbReference type="EMBL" id="UYRS01000186">
    <property type="protein sequence ID" value="VDK22296.1"/>
    <property type="molecule type" value="Genomic_DNA"/>
</dbReference>
<evidence type="ECO:0000313" key="4">
    <source>
        <dbReference type="WBParaSite" id="TASK_0000100801-mRNA-1"/>
    </source>
</evidence>
<accession>A0A0R3VUK3</accession>
<feature type="domain" description="Cbl-PTB" evidence="1">
    <location>
        <begin position="1"/>
        <end position="231"/>
    </location>
</feature>
<reference evidence="2 3" key="2">
    <citation type="submission" date="2018-11" db="EMBL/GenBank/DDBJ databases">
        <authorList>
            <consortium name="Pathogen Informatics"/>
        </authorList>
    </citation>
    <scope>NUCLEOTIDE SEQUENCE [LARGE SCALE GENOMIC DNA]</scope>
</reference>
<dbReference type="GO" id="GO:0001784">
    <property type="term" value="F:phosphotyrosine residue binding"/>
    <property type="evidence" value="ECO:0007669"/>
    <property type="project" value="InterPro"/>
</dbReference>
<dbReference type="Proteomes" id="UP000282613">
    <property type="component" value="Unassembled WGS sequence"/>
</dbReference>
<reference evidence="4" key="1">
    <citation type="submission" date="2017-02" db="UniProtKB">
        <authorList>
            <consortium name="WormBaseParasite"/>
        </authorList>
    </citation>
    <scope>IDENTIFICATION</scope>
</reference>
<dbReference type="OrthoDB" id="6258726at2759"/>
<evidence type="ECO:0000259" key="1">
    <source>
        <dbReference type="PROSITE" id="PS51506"/>
    </source>
</evidence>